<dbReference type="AlphaFoldDB" id="A0A1G7FU97"/>
<protein>
    <submittedName>
        <fullName evidence="3">Cupin domain-containing protein</fullName>
    </submittedName>
</protein>
<dbReference type="Gene3D" id="2.60.120.10">
    <property type="entry name" value="Jelly Rolls"/>
    <property type="match status" value="1"/>
</dbReference>
<sequence>MEKVALEDVRIENNPLGVHSVRKPVSDALGTTDFAFNYFELQPGESFSGGMHRHHDQEELFYILDGTATFETPEEVVEVPEDGCIRFEPGEYQTGGNETDDVVRGFAIGAPDSRHDWDELDALVYCTECEEETDHGMELTDDGQFAFSCRECGNDPQA</sequence>
<gene>
    <name evidence="3" type="ORF">SAMN05216218_101351</name>
</gene>
<name>A0A1G7FU97_9EURY</name>
<dbReference type="SUPFAM" id="SSF51182">
    <property type="entry name" value="RmlC-like cupins"/>
    <property type="match status" value="1"/>
</dbReference>
<feature type="domain" description="Cupin type-2" evidence="2">
    <location>
        <begin position="38"/>
        <end position="106"/>
    </location>
</feature>
<dbReference type="GO" id="GO:0046872">
    <property type="term" value="F:metal ion binding"/>
    <property type="evidence" value="ECO:0007669"/>
    <property type="project" value="UniProtKB-KW"/>
</dbReference>
<dbReference type="InterPro" id="IPR011051">
    <property type="entry name" value="RmlC_Cupin_sf"/>
</dbReference>
<keyword evidence="4" id="KW-1185">Reference proteome</keyword>
<dbReference type="InterPro" id="IPR013096">
    <property type="entry name" value="Cupin_2"/>
</dbReference>
<dbReference type="Pfam" id="PF07883">
    <property type="entry name" value="Cupin_2"/>
    <property type="match status" value="1"/>
</dbReference>
<dbReference type="Proteomes" id="UP000199076">
    <property type="component" value="Unassembled WGS sequence"/>
</dbReference>
<reference evidence="4" key="1">
    <citation type="submission" date="2016-10" db="EMBL/GenBank/DDBJ databases">
        <authorList>
            <person name="Varghese N."/>
            <person name="Submissions S."/>
        </authorList>
    </citation>
    <scope>NUCLEOTIDE SEQUENCE [LARGE SCALE GENOMIC DNA]</scope>
    <source>
        <strain evidence="4">IBRC-M 10760</strain>
    </source>
</reference>
<dbReference type="InterPro" id="IPR051610">
    <property type="entry name" value="GPI/OXD"/>
</dbReference>
<dbReference type="InterPro" id="IPR014710">
    <property type="entry name" value="RmlC-like_jellyroll"/>
</dbReference>
<dbReference type="PANTHER" id="PTHR35848">
    <property type="entry name" value="OXALATE-BINDING PROTEIN"/>
    <property type="match status" value="1"/>
</dbReference>
<dbReference type="OrthoDB" id="190812at2157"/>
<dbReference type="EMBL" id="FNBK01000001">
    <property type="protein sequence ID" value="SDE79419.1"/>
    <property type="molecule type" value="Genomic_DNA"/>
</dbReference>
<dbReference type="RefSeq" id="WP_092687135.1">
    <property type="nucleotide sequence ID" value="NZ_FNBK01000001.1"/>
</dbReference>
<proteinExistence type="predicted"/>
<evidence type="ECO:0000313" key="4">
    <source>
        <dbReference type="Proteomes" id="UP000199076"/>
    </source>
</evidence>
<evidence type="ECO:0000256" key="1">
    <source>
        <dbReference type="ARBA" id="ARBA00022723"/>
    </source>
</evidence>
<evidence type="ECO:0000259" key="2">
    <source>
        <dbReference type="Pfam" id="PF07883"/>
    </source>
</evidence>
<dbReference type="PANTHER" id="PTHR35848:SF9">
    <property type="entry name" value="SLL1358 PROTEIN"/>
    <property type="match status" value="1"/>
</dbReference>
<evidence type="ECO:0000313" key="3">
    <source>
        <dbReference type="EMBL" id="SDE79419.1"/>
    </source>
</evidence>
<organism evidence="3 4">
    <name type="scientific">Halorientalis regularis</name>
    <dbReference type="NCBI Taxonomy" id="660518"/>
    <lineage>
        <taxon>Archaea</taxon>
        <taxon>Methanobacteriati</taxon>
        <taxon>Methanobacteriota</taxon>
        <taxon>Stenosarchaea group</taxon>
        <taxon>Halobacteria</taxon>
        <taxon>Halobacteriales</taxon>
        <taxon>Haloarculaceae</taxon>
        <taxon>Halorientalis</taxon>
    </lineage>
</organism>
<accession>A0A1G7FU97</accession>
<keyword evidence="1" id="KW-0479">Metal-binding</keyword>